<protein>
    <submittedName>
        <fullName evidence="4">Carboxylesterase</fullName>
    </submittedName>
</protein>
<dbReference type="InterPro" id="IPR050261">
    <property type="entry name" value="FrsA_esterase"/>
</dbReference>
<proteinExistence type="predicted"/>
<dbReference type="PANTHER" id="PTHR22946">
    <property type="entry name" value="DIENELACTONE HYDROLASE DOMAIN-CONTAINING PROTEIN-RELATED"/>
    <property type="match status" value="1"/>
</dbReference>
<comment type="caution">
    <text evidence="4">The sequence shown here is derived from an EMBL/GenBank/DDBJ whole genome shotgun (WGS) entry which is preliminary data.</text>
</comment>
<gene>
    <name evidence="4" type="ORF">AS033_02020</name>
</gene>
<evidence type="ECO:0000256" key="1">
    <source>
        <dbReference type="ARBA" id="ARBA00022801"/>
    </source>
</evidence>
<dbReference type="PANTHER" id="PTHR22946:SF9">
    <property type="entry name" value="POLYKETIDE TRANSFERASE AF380"/>
    <property type="match status" value="1"/>
</dbReference>
<dbReference type="Gene3D" id="3.40.50.1820">
    <property type="entry name" value="alpha/beta hydrolase"/>
    <property type="match status" value="1"/>
</dbReference>
<dbReference type="PIRSF" id="PIRSF017388">
    <property type="entry name" value="Esterase_lipase"/>
    <property type="match status" value="1"/>
</dbReference>
<organism evidence="4 5">
    <name type="scientific">Exiguobacterium indicum</name>
    <dbReference type="NCBI Taxonomy" id="296995"/>
    <lineage>
        <taxon>Bacteria</taxon>
        <taxon>Bacillati</taxon>
        <taxon>Bacillota</taxon>
        <taxon>Bacilli</taxon>
        <taxon>Bacillales</taxon>
        <taxon>Bacillales Family XII. Incertae Sedis</taxon>
        <taxon>Exiguobacterium</taxon>
    </lineage>
</organism>
<dbReference type="OrthoDB" id="9800213at2"/>
<accession>A0A0V8GIS5</accession>
<dbReference type="AlphaFoldDB" id="A0A0V8GIS5"/>
<reference evidence="4 5" key="1">
    <citation type="journal article" date="2015" name="Int. J. Syst. Evol. Microbiol.">
        <title>Exiguobacterium enclense sp. nov., isolated from sediment.</title>
        <authorList>
            <person name="Dastager S.G."/>
            <person name="Mawlankar R."/>
            <person name="Sonalkar V.V."/>
            <person name="Thorat M.N."/>
            <person name="Mual P."/>
            <person name="Verma A."/>
            <person name="Krishnamurthi S."/>
            <person name="Tang S.K."/>
            <person name="Li W.J."/>
        </authorList>
    </citation>
    <scope>NUCLEOTIDE SEQUENCE [LARGE SCALE GENOMIC DNA]</scope>
    <source>
        <strain evidence="4 5">NIO-1109</strain>
    </source>
</reference>
<feature type="active site" description="Charge relay system" evidence="2">
    <location>
        <position position="220"/>
    </location>
</feature>
<feature type="active site" description="Nucleophile" evidence="2">
    <location>
        <position position="93"/>
    </location>
</feature>
<evidence type="ECO:0000313" key="5">
    <source>
        <dbReference type="Proteomes" id="UP000053797"/>
    </source>
</evidence>
<dbReference type="InterPro" id="IPR012354">
    <property type="entry name" value="Esterase_lipase"/>
</dbReference>
<dbReference type="SUPFAM" id="SSF53474">
    <property type="entry name" value="alpha/beta-Hydrolases"/>
    <property type="match status" value="1"/>
</dbReference>
<evidence type="ECO:0000259" key="3">
    <source>
        <dbReference type="Pfam" id="PF12146"/>
    </source>
</evidence>
<evidence type="ECO:0000256" key="2">
    <source>
        <dbReference type="PIRSR" id="PIRSR017388-1"/>
    </source>
</evidence>
<dbReference type="Proteomes" id="UP000053797">
    <property type="component" value="Unassembled WGS sequence"/>
</dbReference>
<dbReference type="EMBL" id="LNQL01000001">
    <property type="protein sequence ID" value="KSU50174.1"/>
    <property type="molecule type" value="Genomic_DNA"/>
</dbReference>
<dbReference type="InterPro" id="IPR022742">
    <property type="entry name" value="Hydrolase_4"/>
</dbReference>
<dbReference type="RefSeq" id="WP_035409936.1">
    <property type="nucleotide sequence ID" value="NZ_FMYN01000001.1"/>
</dbReference>
<dbReference type="InterPro" id="IPR029058">
    <property type="entry name" value="AB_hydrolase_fold"/>
</dbReference>
<feature type="active site" description="Charge relay system" evidence="2">
    <location>
        <position position="190"/>
    </location>
</feature>
<evidence type="ECO:0000313" key="4">
    <source>
        <dbReference type="EMBL" id="KSU50174.1"/>
    </source>
</evidence>
<sequence>MKITLPKPFFFEAGPRAVLLLHGFTGSSADVRILGRYLQKQGYTSLAPQYKGHAAPPEELTKTGPADWWQDVLAGYQELVDKGYDEIAVCGLSLGGVMSLKLSMNRPVKAVIPMCAPAYIKSEEVMYAGVTEYAREFKKREGKSQEEIDQEMASFEPMPTLKDLQELLRETRDSLEDVYAPTLVVQARNDHMINTDSANIIHDGVSAFQKELIWYENSGHVITLDKEKDQLHSDILDFLESLNWSK</sequence>
<name>A0A0V8GIS5_9BACL</name>
<dbReference type="GO" id="GO:0052689">
    <property type="term" value="F:carboxylic ester hydrolase activity"/>
    <property type="evidence" value="ECO:0007669"/>
    <property type="project" value="InterPro"/>
</dbReference>
<keyword evidence="1" id="KW-0378">Hydrolase</keyword>
<feature type="domain" description="Serine aminopeptidase S33" evidence="3">
    <location>
        <begin position="17"/>
        <end position="227"/>
    </location>
</feature>
<dbReference type="Pfam" id="PF12146">
    <property type="entry name" value="Hydrolase_4"/>
    <property type="match status" value="1"/>
</dbReference>